<name>A0ABW1SCH3_9PROT</name>
<dbReference type="EMBL" id="JBHSSW010000023">
    <property type="protein sequence ID" value="MFC6199104.1"/>
    <property type="molecule type" value="Genomic_DNA"/>
</dbReference>
<gene>
    <name evidence="1" type="ORF">ACFQDM_13530</name>
</gene>
<protein>
    <recommendedName>
        <fullName evidence="3">Asparagine synthetase domain-containing protein</fullName>
    </recommendedName>
</protein>
<dbReference type="RefSeq" id="WP_377379879.1">
    <property type="nucleotide sequence ID" value="NZ_JBHSSW010000023.1"/>
</dbReference>
<dbReference type="SUPFAM" id="SSF52402">
    <property type="entry name" value="Adenine nucleotide alpha hydrolases-like"/>
    <property type="match status" value="1"/>
</dbReference>
<evidence type="ECO:0000313" key="2">
    <source>
        <dbReference type="Proteomes" id="UP001596303"/>
    </source>
</evidence>
<accession>A0ABW1SCH3</accession>
<dbReference type="Gene3D" id="3.40.50.620">
    <property type="entry name" value="HUPs"/>
    <property type="match status" value="1"/>
</dbReference>
<organism evidence="1 2">
    <name type="scientific">Ponticaulis profundi</name>
    <dbReference type="NCBI Taxonomy" id="2665222"/>
    <lineage>
        <taxon>Bacteria</taxon>
        <taxon>Pseudomonadati</taxon>
        <taxon>Pseudomonadota</taxon>
        <taxon>Alphaproteobacteria</taxon>
        <taxon>Hyphomonadales</taxon>
        <taxon>Hyphomonadaceae</taxon>
        <taxon>Ponticaulis</taxon>
    </lineage>
</organism>
<evidence type="ECO:0000313" key="1">
    <source>
        <dbReference type="EMBL" id="MFC6199104.1"/>
    </source>
</evidence>
<dbReference type="Proteomes" id="UP001596303">
    <property type="component" value="Unassembled WGS sequence"/>
</dbReference>
<comment type="caution">
    <text evidence="1">The sequence shown here is derived from an EMBL/GenBank/DDBJ whole genome shotgun (WGS) entry which is preliminary data.</text>
</comment>
<evidence type="ECO:0008006" key="3">
    <source>
        <dbReference type="Google" id="ProtNLM"/>
    </source>
</evidence>
<sequence length="474" mass="53301">MMLEEIRYRNGFLFTQEHSIEAKTPSGWNMISPAGARLFYHPSAKVTARTNASSTVVLIGHCFNPKAAHFGSSEIAESILKVASQRLQLLNLLDELAGRFALLVCNNCTWEIFHDAIGSRSVFYHKSERVISSHAGLIADCLGLRYGDYFIPFLTSKNYQEKDVKYLPGNWTPFDEIRQLTPNTSITTLRMEVRRYWPREQLSSTSSINEAAEQLTEHLAALKHFLKDQESHVFMGLTGGNDSRGLYAALHDLKPELFTWVRSKDGTQSKSEDSEAAKAIADLYGQNVHIWQLSSPRLNVVGDNLSVAFREATACYRGPTSAWLKPMVALNKDYDNSIFVRGFGGEILRGFYQDSSHRIREGSAAELSRTYDINGGSDLTRTAFSEFIDTTSFDREFFLGRDVNDMFYWEHRMGTWGSVAMSEADIAIIGITGYNSRLLFDTFLGMDYELRKSREATALSAHSLAPGLQQIPVV</sequence>
<keyword evidence="2" id="KW-1185">Reference proteome</keyword>
<proteinExistence type="predicted"/>
<reference evidence="2" key="1">
    <citation type="journal article" date="2019" name="Int. J. Syst. Evol. Microbiol.">
        <title>The Global Catalogue of Microorganisms (GCM) 10K type strain sequencing project: providing services to taxonomists for standard genome sequencing and annotation.</title>
        <authorList>
            <consortium name="The Broad Institute Genomics Platform"/>
            <consortium name="The Broad Institute Genome Sequencing Center for Infectious Disease"/>
            <person name="Wu L."/>
            <person name="Ma J."/>
        </authorList>
    </citation>
    <scope>NUCLEOTIDE SEQUENCE [LARGE SCALE GENOMIC DNA]</scope>
    <source>
        <strain evidence="2">CGMCC-1.15741</strain>
    </source>
</reference>
<dbReference type="InterPro" id="IPR014729">
    <property type="entry name" value="Rossmann-like_a/b/a_fold"/>
</dbReference>